<dbReference type="Gene3D" id="3.40.50.150">
    <property type="entry name" value="Vaccinia Virus protein VP39"/>
    <property type="match status" value="1"/>
</dbReference>
<keyword evidence="2" id="KW-0489">Methyltransferase</keyword>
<dbReference type="GO" id="GO:0032259">
    <property type="term" value="P:methylation"/>
    <property type="evidence" value="ECO:0007669"/>
    <property type="project" value="UniProtKB-KW"/>
</dbReference>
<evidence type="ECO:0000259" key="1">
    <source>
        <dbReference type="Pfam" id="PF05050"/>
    </source>
</evidence>
<reference evidence="2 3" key="1">
    <citation type="submission" date="2016-10" db="EMBL/GenBank/DDBJ databases">
        <authorList>
            <person name="de Groot N.N."/>
        </authorList>
    </citation>
    <scope>NUCLEOTIDE SEQUENCE [LARGE SCALE GENOMIC DNA]</scope>
    <source>
        <strain evidence="2 3">CGMCC 1.9157</strain>
    </source>
</reference>
<proteinExistence type="predicted"/>
<dbReference type="Proteomes" id="UP000199236">
    <property type="component" value="Unassembled WGS sequence"/>
</dbReference>
<gene>
    <name evidence="2" type="ORF">SAMN04488056_104283</name>
</gene>
<dbReference type="NCBIfam" id="TIGR01444">
    <property type="entry name" value="fkbM_fam"/>
    <property type="match status" value="1"/>
</dbReference>
<name>A0A1I5FZL2_9HYPH</name>
<dbReference type="SUPFAM" id="SSF53335">
    <property type="entry name" value="S-adenosyl-L-methionine-dependent methyltransferases"/>
    <property type="match status" value="1"/>
</dbReference>
<dbReference type="InterPro" id="IPR006342">
    <property type="entry name" value="FkbM_mtfrase"/>
</dbReference>
<dbReference type="InterPro" id="IPR052514">
    <property type="entry name" value="SAM-dependent_MTase"/>
</dbReference>
<dbReference type="PANTHER" id="PTHR34203">
    <property type="entry name" value="METHYLTRANSFERASE, FKBM FAMILY PROTEIN"/>
    <property type="match status" value="1"/>
</dbReference>
<feature type="domain" description="Methyltransferase FkbM" evidence="1">
    <location>
        <begin position="75"/>
        <end position="189"/>
    </location>
</feature>
<dbReference type="AlphaFoldDB" id="A0A1I5FZL2"/>
<evidence type="ECO:0000313" key="2">
    <source>
        <dbReference type="EMBL" id="SFO29202.1"/>
    </source>
</evidence>
<dbReference type="Pfam" id="PF05050">
    <property type="entry name" value="Methyltransf_21"/>
    <property type="match status" value="1"/>
</dbReference>
<keyword evidence="3" id="KW-1185">Reference proteome</keyword>
<dbReference type="InterPro" id="IPR029063">
    <property type="entry name" value="SAM-dependent_MTases_sf"/>
</dbReference>
<protein>
    <submittedName>
        <fullName evidence="2">Methyltransferase, FkbM family</fullName>
    </submittedName>
</protein>
<dbReference type="GO" id="GO:0008168">
    <property type="term" value="F:methyltransferase activity"/>
    <property type="evidence" value="ECO:0007669"/>
    <property type="project" value="UniProtKB-KW"/>
</dbReference>
<dbReference type="STRING" id="655353.SAMN04488056_104283"/>
<dbReference type="PANTHER" id="PTHR34203:SF15">
    <property type="entry name" value="SLL1173 PROTEIN"/>
    <property type="match status" value="1"/>
</dbReference>
<sequence>MLTIGLGGGMVSQNSIWFRLKRRAKKLLAKPGKLYRRHIRKDAFTREVDRWFADHGDETLRLDYPDLTRDSIVFDLGGYVGDFADAINDKYGCKVYLFEPHPDFYNKCVERFKDNNQIVPLNYGVADVDGSFELSDSVDGSSFLNCEHEGKQTVRCEVRAFDRVIQDLGVDEIDLMKINIEGGEFPLLEYLAHHEMLSIAKDYQIQFHTFIKGAKSKRDGIVDALSKTHERSWCYTFVWENWHRK</sequence>
<keyword evidence="2" id="KW-0808">Transferase</keyword>
<organism evidence="2 3">
    <name type="scientific">Cohaesibacter marisflavi</name>
    <dbReference type="NCBI Taxonomy" id="655353"/>
    <lineage>
        <taxon>Bacteria</taxon>
        <taxon>Pseudomonadati</taxon>
        <taxon>Pseudomonadota</taxon>
        <taxon>Alphaproteobacteria</taxon>
        <taxon>Hyphomicrobiales</taxon>
        <taxon>Cohaesibacteraceae</taxon>
    </lineage>
</organism>
<evidence type="ECO:0000313" key="3">
    <source>
        <dbReference type="Proteomes" id="UP000199236"/>
    </source>
</evidence>
<dbReference type="EMBL" id="FOVR01000004">
    <property type="protein sequence ID" value="SFO29202.1"/>
    <property type="molecule type" value="Genomic_DNA"/>
</dbReference>
<accession>A0A1I5FZL2</accession>